<accession>A0A5Q4VGI6</accession>
<dbReference type="InterPro" id="IPR047048">
    <property type="entry name" value="TlyA"/>
</dbReference>
<dbReference type="SMART" id="SM00363">
    <property type="entry name" value="S4"/>
    <property type="match status" value="1"/>
</dbReference>
<evidence type="ECO:0000256" key="1">
    <source>
        <dbReference type="ARBA" id="ARBA00022884"/>
    </source>
</evidence>
<dbReference type="InterPro" id="IPR002877">
    <property type="entry name" value="RNA_MeTrfase_FtsJ_dom"/>
</dbReference>
<dbReference type="SUPFAM" id="SSF53335">
    <property type="entry name" value="S-adenosyl-L-methionine-dependent methyltransferases"/>
    <property type="match status" value="1"/>
</dbReference>
<dbReference type="SUPFAM" id="SSF55174">
    <property type="entry name" value="Alpha-L RNA-binding motif"/>
    <property type="match status" value="1"/>
</dbReference>
<reference evidence="5 6" key="1">
    <citation type="submission" date="2019-06" db="EMBL/GenBank/DDBJ databases">
        <title>Desulfobotulus mexicanus sp. nov., a novel sulfate-reducing bacterium isolated from the sediment of an alkaline crater lake in Mexico.</title>
        <authorList>
            <person name="Hirschler-Rea A."/>
        </authorList>
    </citation>
    <scope>NUCLEOTIDE SEQUENCE [LARGE SCALE GENOMIC DNA]</scope>
    <source>
        <strain evidence="5 6">PAR22N</strain>
    </source>
</reference>
<dbReference type="NCBIfam" id="TIGR00478">
    <property type="entry name" value="tly"/>
    <property type="match status" value="1"/>
</dbReference>
<dbReference type="CDD" id="cd00165">
    <property type="entry name" value="S4"/>
    <property type="match status" value="1"/>
</dbReference>
<feature type="domain" description="RNA-binding S4" evidence="4">
    <location>
        <begin position="7"/>
        <end position="72"/>
    </location>
</feature>
<evidence type="ECO:0000313" key="5">
    <source>
        <dbReference type="EMBL" id="TYT75382.1"/>
    </source>
</evidence>
<evidence type="ECO:0000313" key="6">
    <source>
        <dbReference type="Proteomes" id="UP000321899"/>
    </source>
</evidence>
<keyword evidence="5" id="KW-0808">Transferase</keyword>
<dbReference type="PANTHER" id="PTHR32319">
    <property type="entry name" value="BACTERIAL HEMOLYSIN-LIKE PROTEIN"/>
    <property type="match status" value="1"/>
</dbReference>
<dbReference type="CDD" id="cd02440">
    <property type="entry name" value="AdoMet_MTases"/>
    <property type="match status" value="1"/>
</dbReference>
<keyword evidence="1 3" id="KW-0694">RNA-binding</keyword>
<dbReference type="GO" id="GO:0003723">
    <property type="term" value="F:RNA binding"/>
    <property type="evidence" value="ECO:0007669"/>
    <property type="project" value="UniProtKB-KW"/>
</dbReference>
<gene>
    <name evidence="5" type="ORF">FIM25_04675</name>
</gene>
<dbReference type="PIRSF" id="PIRSF005578">
    <property type="entry name" value="TlyA"/>
    <property type="match status" value="1"/>
</dbReference>
<dbReference type="AlphaFoldDB" id="A0A5Q4VGI6"/>
<keyword evidence="6" id="KW-1185">Reference proteome</keyword>
<dbReference type="EMBL" id="VDMB01000004">
    <property type="protein sequence ID" value="TYT75382.1"/>
    <property type="molecule type" value="Genomic_DNA"/>
</dbReference>
<dbReference type="InterPro" id="IPR002942">
    <property type="entry name" value="S4_RNA-bd"/>
</dbReference>
<dbReference type="Pfam" id="PF01479">
    <property type="entry name" value="S4"/>
    <property type="match status" value="1"/>
</dbReference>
<dbReference type="GO" id="GO:0032259">
    <property type="term" value="P:methylation"/>
    <property type="evidence" value="ECO:0007669"/>
    <property type="project" value="UniProtKB-KW"/>
</dbReference>
<proteinExistence type="inferred from homology"/>
<dbReference type="Gene3D" id="3.10.290.10">
    <property type="entry name" value="RNA-binding S4 domain"/>
    <property type="match status" value="1"/>
</dbReference>
<dbReference type="OrthoDB" id="9784736at2"/>
<dbReference type="InterPro" id="IPR036986">
    <property type="entry name" value="S4_RNA-bd_sf"/>
</dbReference>
<evidence type="ECO:0000259" key="4">
    <source>
        <dbReference type="SMART" id="SM00363"/>
    </source>
</evidence>
<protein>
    <submittedName>
        <fullName evidence="5">TlyA family RNA methyltransferase</fullName>
    </submittedName>
</protein>
<dbReference type="PROSITE" id="PS50889">
    <property type="entry name" value="S4"/>
    <property type="match status" value="1"/>
</dbReference>
<dbReference type="InterPro" id="IPR004538">
    <property type="entry name" value="Hemolysin_A/TlyA"/>
</dbReference>
<comment type="caution">
    <text evidence="5">The sequence shown here is derived from an EMBL/GenBank/DDBJ whole genome shotgun (WGS) entry which is preliminary data.</text>
</comment>
<name>A0A5Q4VGI6_9BACT</name>
<sequence>MAGKLKKRLDAIMVDKGLVLSRERARALILAGKVQVNGLRVDKAGAQITEDAHIETDIPDFPYVSRGALKLKAALDQLSLNPEGMVCMDVGASTGGFTDLLLRQGASLVVAVDVGYGQLAWSLRQDSRVKVLERTNIRHLSEEAMDIKVDLVTIDTSFISLRLVIPACRKFLKEDARILALVKPQFEVGKGEVGKGGVVRNPDVHAKVLKELENFFISEGFFVGGAIASSIQGPKGNQEFILPLWTKAETKQKEENPDIMEYVSGFNFCEASAASLPSGSHEGDV</sequence>
<dbReference type="GO" id="GO:0008168">
    <property type="term" value="F:methyltransferase activity"/>
    <property type="evidence" value="ECO:0007669"/>
    <property type="project" value="UniProtKB-KW"/>
</dbReference>
<dbReference type="InterPro" id="IPR029063">
    <property type="entry name" value="SAM-dependent_MTases_sf"/>
</dbReference>
<dbReference type="Pfam" id="PF01728">
    <property type="entry name" value="FtsJ"/>
    <property type="match status" value="1"/>
</dbReference>
<keyword evidence="5" id="KW-0489">Methyltransferase</keyword>
<dbReference type="PANTHER" id="PTHR32319:SF0">
    <property type="entry name" value="BACTERIAL HEMOLYSIN-LIKE PROTEIN"/>
    <property type="match status" value="1"/>
</dbReference>
<comment type="similarity">
    <text evidence="2">Belongs to the TlyA family.</text>
</comment>
<organism evidence="5 6">
    <name type="scientific">Desulfobotulus mexicanus</name>
    <dbReference type="NCBI Taxonomy" id="2586642"/>
    <lineage>
        <taxon>Bacteria</taxon>
        <taxon>Pseudomonadati</taxon>
        <taxon>Thermodesulfobacteriota</taxon>
        <taxon>Desulfobacteria</taxon>
        <taxon>Desulfobacterales</taxon>
        <taxon>Desulfobacteraceae</taxon>
        <taxon>Desulfobotulus</taxon>
    </lineage>
</organism>
<dbReference type="RefSeq" id="WP_139446820.1">
    <property type="nucleotide sequence ID" value="NZ_VDMB01000004.1"/>
</dbReference>
<evidence type="ECO:0000256" key="2">
    <source>
        <dbReference type="ARBA" id="ARBA00029460"/>
    </source>
</evidence>
<dbReference type="Gene3D" id="3.40.50.150">
    <property type="entry name" value="Vaccinia Virus protein VP39"/>
    <property type="match status" value="1"/>
</dbReference>
<dbReference type="Proteomes" id="UP000321899">
    <property type="component" value="Unassembled WGS sequence"/>
</dbReference>
<evidence type="ECO:0000256" key="3">
    <source>
        <dbReference type="PROSITE-ProRule" id="PRU00182"/>
    </source>
</evidence>